<dbReference type="InterPro" id="IPR036736">
    <property type="entry name" value="ACP-like_sf"/>
</dbReference>
<dbReference type="KEGG" id="mflg:ABS361_11165"/>
<dbReference type="InterPro" id="IPR009081">
    <property type="entry name" value="PP-bd_ACP"/>
</dbReference>
<dbReference type="PROSITE" id="PS50075">
    <property type="entry name" value="CARRIER"/>
    <property type="match status" value="1"/>
</dbReference>
<name>A0AAU7XI96_9HYPH</name>
<dbReference type="Pfam" id="PF00550">
    <property type="entry name" value="PP-binding"/>
    <property type="match status" value="1"/>
</dbReference>
<dbReference type="Gene3D" id="1.10.1200.10">
    <property type="entry name" value="ACP-like"/>
    <property type="match status" value="1"/>
</dbReference>
<gene>
    <name evidence="2" type="ORF">ABS361_11165</name>
</gene>
<organism evidence="2">
    <name type="scientific">Methyloraptor flagellatus</name>
    <dbReference type="NCBI Taxonomy" id="3162530"/>
    <lineage>
        <taxon>Bacteria</taxon>
        <taxon>Pseudomonadati</taxon>
        <taxon>Pseudomonadota</taxon>
        <taxon>Alphaproteobacteria</taxon>
        <taxon>Hyphomicrobiales</taxon>
        <taxon>Ancalomicrobiaceae</taxon>
        <taxon>Methyloraptor</taxon>
    </lineage>
</organism>
<feature type="domain" description="Carrier" evidence="1">
    <location>
        <begin position="8"/>
        <end position="88"/>
    </location>
</feature>
<dbReference type="SUPFAM" id="SSF47336">
    <property type="entry name" value="ACP-like"/>
    <property type="match status" value="1"/>
</dbReference>
<dbReference type="AlphaFoldDB" id="A0AAU7XI96"/>
<reference evidence="2" key="1">
    <citation type="submission" date="2024-06" db="EMBL/GenBank/DDBJ databases">
        <title>Methylostella associata gen. nov., sp. nov., a novel Ancalomicrobiaceae-affiliated facultatively methylotrophic bacteria that feed on methanotrophs of the genus Methylococcus.</title>
        <authorList>
            <person name="Saltykova V."/>
            <person name="Danilova O.V."/>
            <person name="Oshkin I.Y."/>
            <person name="Belova S.E."/>
            <person name="Pimenov N.V."/>
            <person name="Dedysh S.N."/>
        </authorList>
    </citation>
    <scope>NUCLEOTIDE SEQUENCE</scope>
    <source>
        <strain evidence="2">S20</strain>
    </source>
</reference>
<proteinExistence type="predicted"/>
<evidence type="ECO:0000259" key="1">
    <source>
        <dbReference type="PROSITE" id="PS50075"/>
    </source>
</evidence>
<accession>A0AAU7XI96</accession>
<sequence length="93" mass="10220">MSETTAYDSVDAIVAKLIDMLRTTTKQSGEGWSAATTLQEAGIDSFDVVEYIFEIEDTFGVEVDFNANTTEDRPHTIGDFATMIAKKRHLAVA</sequence>
<protein>
    <submittedName>
        <fullName evidence="2">Acyl carrier protein</fullName>
    </submittedName>
</protein>
<evidence type="ECO:0000313" key="2">
    <source>
        <dbReference type="EMBL" id="XBY46718.1"/>
    </source>
</evidence>
<dbReference type="EMBL" id="CP158568">
    <property type="protein sequence ID" value="XBY46718.1"/>
    <property type="molecule type" value="Genomic_DNA"/>
</dbReference>
<dbReference type="RefSeq" id="WP_407051809.1">
    <property type="nucleotide sequence ID" value="NZ_CP158568.1"/>
</dbReference>